<dbReference type="AlphaFoldDB" id="A0A6P7GB89"/>
<protein>
    <submittedName>
        <fullName evidence="10">Uncharacterized protein LOC114340068</fullName>
    </submittedName>
</protein>
<feature type="signal peptide" evidence="8">
    <location>
        <begin position="1"/>
        <end position="16"/>
    </location>
</feature>
<evidence type="ECO:0000256" key="5">
    <source>
        <dbReference type="ARBA" id="ARBA00022588"/>
    </source>
</evidence>
<evidence type="ECO:0000259" key="9">
    <source>
        <dbReference type="Pfam" id="PF03769"/>
    </source>
</evidence>
<keyword evidence="3" id="KW-0964">Secreted</keyword>
<keyword evidence="7" id="KW-0044">Antibiotic</keyword>
<feature type="chain" id="PRO_5028335537" evidence="8">
    <location>
        <begin position="17"/>
        <end position="163"/>
    </location>
</feature>
<proteinExistence type="inferred from homology"/>
<evidence type="ECO:0000256" key="2">
    <source>
        <dbReference type="ARBA" id="ARBA00007550"/>
    </source>
</evidence>
<dbReference type="GO" id="GO:0045087">
    <property type="term" value="P:innate immune response"/>
    <property type="evidence" value="ECO:0007669"/>
    <property type="project" value="UniProtKB-KW"/>
</dbReference>
<dbReference type="GO" id="GO:0005576">
    <property type="term" value="C:extracellular region"/>
    <property type="evidence" value="ECO:0007669"/>
    <property type="project" value="UniProtKB-SubCell"/>
</dbReference>
<dbReference type="InParanoid" id="A0A6P7GB89"/>
<evidence type="ECO:0000256" key="1">
    <source>
        <dbReference type="ARBA" id="ARBA00004613"/>
    </source>
</evidence>
<dbReference type="Pfam" id="PF03769">
    <property type="entry name" value="Attacin_C"/>
    <property type="match status" value="1"/>
</dbReference>
<accession>A0A6P7GB89</accession>
<reference evidence="10" key="1">
    <citation type="submission" date="2025-08" db="UniProtKB">
        <authorList>
            <consortium name="RefSeq"/>
        </authorList>
    </citation>
    <scope>IDENTIFICATION</scope>
    <source>
        <tissue evidence="10">Whole insect</tissue>
    </source>
</reference>
<dbReference type="RefSeq" id="XP_028146596.1">
    <property type="nucleotide sequence ID" value="XM_028290795.1"/>
</dbReference>
<dbReference type="InterPro" id="IPR005521">
    <property type="entry name" value="Attacin_C"/>
</dbReference>
<keyword evidence="6" id="KW-0391">Immunity</keyword>
<organism evidence="10">
    <name type="scientific">Diabrotica virgifera virgifera</name>
    <name type="common">western corn rootworm</name>
    <dbReference type="NCBI Taxonomy" id="50390"/>
    <lineage>
        <taxon>Eukaryota</taxon>
        <taxon>Metazoa</taxon>
        <taxon>Ecdysozoa</taxon>
        <taxon>Arthropoda</taxon>
        <taxon>Hexapoda</taxon>
        <taxon>Insecta</taxon>
        <taxon>Pterygota</taxon>
        <taxon>Neoptera</taxon>
        <taxon>Endopterygota</taxon>
        <taxon>Coleoptera</taxon>
        <taxon>Polyphaga</taxon>
        <taxon>Cucujiformia</taxon>
        <taxon>Chrysomeloidea</taxon>
        <taxon>Chrysomelidae</taxon>
        <taxon>Galerucinae</taxon>
        <taxon>Diabroticina</taxon>
        <taxon>Diabroticites</taxon>
        <taxon>Diabrotica</taxon>
    </lineage>
</organism>
<comment type="subcellular location">
    <subcellularLocation>
        <location evidence="1">Secreted</location>
    </subcellularLocation>
</comment>
<feature type="domain" description="Attacin C-terminal" evidence="9">
    <location>
        <begin position="50"/>
        <end position="160"/>
    </location>
</feature>
<evidence type="ECO:0000313" key="10">
    <source>
        <dbReference type="RefSeq" id="XP_028146596.1"/>
    </source>
</evidence>
<gene>
    <name evidence="10" type="primary">LOC114340068</name>
</gene>
<keyword evidence="8" id="KW-0732">Signal</keyword>
<name>A0A6P7GB89_DIAVI</name>
<evidence type="ECO:0000256" key="4">
    <source>
        <dbReference type="ARBA" id="ARBA00022529"/>
    </source>
</evidence>
<sequence length="163" mass="17895">MKGLVIFAFCIAVVVSLPLDLIEDESGQEYLVVPVHRERRDLTWDANQNGYTLGQKGNIWENGAHKFDGAYTGSKAWDSHGLKPDSFGGRVEYTNKPTKTTAFVGADRTPGYGTDLNAGVKYNFVQDKKLNIDLTGQVSQHQGGPFGNTKPEAGVYLNFNARP</sequence>
<keyword evidence="4" id="KW-0929">Antimicrobial</keyword>
<keyword evidence="5" id="KW-0399">Innate immunity</keyword>
<comment type="similarity">
    <text evidence="2">Belongs to the attacin/sarcotoxin-2 family.</text>
</comment>
<evidence type="ECO:0000256" key="6">
    <source>
        <dbReference type="ARBA" id="ARBA00022859"/>
    </source>
</evidence>
<evidence type="ECO:0000256" key="7">
    <source>
        <dbReference type="ARBA" id="ARBA00023022"/>
    </source>
</evidence>
<evidence type="ECO:0000256" key="8">
    <source>
        <dbReference type="SAM" id="SignalP"/>
    </source>
</evidence>
<dbReference type="GO" id="GO:0042742">
    <property type="term" value="P:defense response to bacterium"/>
    <property type="evidence" value="ECO:0007669"/>
    <property type="project" value="UniProtKB-KW"/>
</dbReference>
<evidence type="ECO:0000256" key="3">
    <source>
        <dbReference type="ARBA" id="ARBA00022525"/>
    </source>
</evidence>